<dbReference type="OrthoDB" id="9806440at2"/>
<evidence type="ECO:0000313" key="11">
    <source>
        <dbReference type="Proteomes" id="UP000077701"/>
    </source>
</evidence>
<evidence type="ECO:0000256" key="3">
    <source>
        <dbReference type="ARBA" id="ARBA00021718"/>
    </source>
</evidence>
<evidence type="ECO:0000256" key="4">
    <source>
        <dbReference type="ARBA" id="ARBA00022475"/>
    </source>
</evidence>
<evidence type="ECO:0000256" key="7">
    <source>
        <dbReference type="ARBA" id="ARBA00023136"/>
    </source>
</evidence>
<dbReference type="EMBL" id="BDCX01000022">
    <property type="protein sequence ID" value="GAT71163.1"/>
    <property type="molecule type" value="Genomic_DNA"/>
</dbReference>
<keyword evidence="4 9" id="KW-1003">Cell membrane</keyword>
<evidence type="ECO:0000313" key="10">
    <source>
        <dbReference type="EMBL" id="GAT71163.1"/>
    </source>
</evidence>
<dbReference type="GO" id="GO:0005886">
    <property type="term" value="C:plasma membrane"/>
    <property type="evidence" value="ECO:0007669"/>
    <property type="project" value="UniProtKB-SubCell"/>
</dbReference>
<gene>
    <name evidence="9 10" type="primary">fliQ</name>
    <name evidence="10" type="ORF">PS9374_06854</name>
</gene>
<dbReference type="GO" id="GO:0009306">
    <property type="term" value="P:protein secretion"/>
    <property type="evidence" value="ECO:0007669"/>
    <property type="project" value="InterPro"/>
</dbReference>
<dbReference type="PIRSF" id="PIRSF004669">
    <property type="entry name" value="FliQ"/>
    <property type="match status" value="1"/>
</dbReference>
<dbReference type="PRINTS" id="PR00952">
    <property type="entry name" value="TYPE3IMQPROT"/>
</dbReference>
<keyword evidence="8 9" id="KW-0975">Bacterial flagellum</keyword>
<keyword evidence="11" id="KW-1185">Reference proteome</keyword>
<dbReference type="STRING" id="161355.PS9374_06854"/>
<dbReference type="InterPro" id="IPR002191">
    <property type="entry name" value="Bac_export_3"/>
</dbReference>
<proteinExistence type="inferred from homology"/>
<dbReference type="PANTHER" id="PTHR34040">
    <property type="entry name" value="FLAGELLAR BIOSYNTHETIC PROTEIN FLIQ"/>
    <property type="match status" value="1"/>
</dbReference>
<evidence type="ECO:0000256" key="6">
    <source>
        <dbReference type="ARBA" id="ARBA00022989"/>
    </source>
</evidence>
<evidence type="ECO:0000256" key="9">
    <source>
        <dbReference type="RuleBase" id="RU364090"/>
    </source>
</evidence>
<dbReference type="AlphaFoldDB" id="A0A161MFH4"/>
<dbReference type="GO" id="GO:0044780">
    <property type="term" value="P:bacterial-type flagellum assembly"/>
    <property type="evidence" value="ECO:0007669"/>
    <property type="project" value="InterPro"/>
</dbReference>
<dbReference type="GO" id="GO:0009425">
    <property type="term" value="C:bacterial-type flagellum basal body"/>
    <property type="evidence" value="ECO:0007669"/>
    <property type="project" value="UniProtKB-SubCell"/>
</dbReference>
<keyword evidence="7 9" id="KW-0472">Membrane</keyword>
<reference evidence="10 11" key="1">
    <citation type="journal article" date="2016" name="Genome Announc.">
        <title>Draft Genome Sequence of Planomonospora sphaerica JCM9374, a Rare Actinomycete.</title>
        <authorList>
            <person name="Dohra H."/>
            <person name="Suzuki T."/>
            <person name="Inoue Y."/>
            <person name="Kodani S."/>
        </authorList>
    </citation>
    <scope>NUCLEOTIDE SEQUENCE [LARGE SCALE GENOMIC DNA]</scope>
    <source>
        <strain evidence="10 11">JCM 9374</strain>
    </source>
</reference>
<dbReference type="RefSeq" id="WP_068904043.1">
    <property type="nucleotide sequence ID" value="NZ_BDCX01000022.1"/>
</dbReference>
<evidence type="ECO:0000256" key="2">
    <source>
        <dbReference type="ARBA" id="ARBA00006156"/>
    </source>
</evidence>
<accession>A0A161MFH4</accession>
<dbReference type="Proteomes" id="UP000077701">
    <property type="component" value="Unassembled WGS sequence"/>
</dbReference>
<dbReference type="NCBIfam" id="TIGR01402">
    <property type="entry name" value="fliQ"/>
    <property type="match status" value="1"/>
</dbReference>
<evidence type="ECO:0000256" key="5">
    <source>
        <dbReference type="ARBA" id="ARBA00022692"/>
    </source>
</evidence>
<evidence type="ECO:0000256" key="1">
    <source>
        <dbReference type="ARBA" id="ARBA00004651"/>
    </source>
</evidence>
<keyword evidence="5 9" id="KW-0812">Transmembrane</keyword>
<evidence type="ECO:0000256" key="8">
    <source>
        <dbReference type="ARBA" id="ARBA00023143"/>
    </source>
</evidence>
<comment type="subcellular location">
    <subcellularLocation>
        <location evidence="1 9">Cell membrane</location>
        <topology evidence="1">Multi-pass membrane protein</topology>
    </subcellularLocation>
    <subcellularLocation>
        <location evidence="9">Bacterial flagellum basal body</location>
    </subcellularLocation>
</comment>
<comment type="caution">
    <text evidence="10">The sequence shown here is derived from an EMBL/GenBank/DDBJ whole genome shotgun (WGS) entry which is preliminary data.</text>
</comment>
<keyword evidence="6 9" id="KW-1133">Transmembrane helix</keyword>
<dbReference type="PANTHER" id="PTHR34040:SF2">
    <property type="entry name" value="FLAGELLAR BIOSYNTHETIC PROTEIN FLIQ"/>
    <property type="match status" value="1"/>
</dbReference>
<feature type="transmembrane region" description="Helical" evidence="9">
    <location>
        <begin position="51"/>
        <end position="70"/>
    </location>
</feature>
<reference evidence="11" key="2">
    <citation type="submission" date="2016-04" db="EMBL/GenBank/DDBJ databases">
        <title>Planomonospora sphaerica JCM9374 whole genome shotgun sequence.</title>
        <authorList>
            <person name="Suzuki T."/>
            <person name="Dohra H."/>
            <person name="Kodani S."/>
        </authorList>
    </citation>
    <scope>NUCLEOTIDE SEQUENCE [LARGE SCALE GENOMIC DNA]</scope>
    <source>
        <strain evidence="11">JCM 9374</strain>
    </source>
</reference>
<comment type="function">
    <text evidence="9">Role in flagellar biosynthesis.</text>
</comment>
<organism evidence="10 11">
    <name type="scientific">Planomonospora sphaerica</name>
    <dbReference type="NCBI Taxonomy" id="161355"/>
    <lineage>
        <taxon>Bacteria</taxon>
        <taxon>Bacillati</taxon>
        <taxon>Actinomycetota</taxon>
        <taxon>Actinomycetes</taxon>
        <taxon>Streptosporangiales</taxon>
        <taxon>Streptosporangiaceae</taxon>
        <taxon>Planomonospora</taxon>
    </lineage>
</organism>
<sequence length="91" mass="9771">MTDTQVLHIGTQAMTLATKLGAPILVTALLIGFVISLFQSVTQIQEVTLSFVPKAAGVCVALIFSGNWMLHEMVAFTTQLFDQVPQLIHGG</sequence>
<dbReference type="InterPro" id="IPR006305">
    <property type="entry name" value="FliQ"/>
</dbReference>
<protein>
    <recommendedName>
        <fullName evidence="3 9">Flagellar biosynthetic protein FliQ</fullName>
    </recommendedName>
</protein>
<comment type="similarity">
    <text evidence="2 9">Belongs to the FliQ/MopD/SpaQ family.</text>
</comment>
<dbReference type="Pfam" id="PF01313">
    <property type="entry name" value="Bac_export_3"/>
    <property type="match status" value="1"/>
</dbReference>
<feature type="transmembrane region" description="Helical" evidence="9">
    <location>
        <begin position="20"/>
        <end position="39"/>
    </location>
</feature>
<name>A0A161MFH4_9ACTN</name>